<organism evidence="1 2">
    <name type="scientific">Vibrio algivorus</name>
    <dbReference type="NCBI Taxonomy" id="1667024"/>
    <lineage>
        <taxon>Bacteria</taxon>
        <taxon>Pseudomonadati</taxon>
        <taxon>Pseudomonadota</taxon>
        <taxon>Gammaproteobacteria</taxon>
        <taxon>Vibrionales</taxon>
        <taxon>Vibrionaceae</taxon>
        <taxon>Vibrio</taxon>
    </lineage>
</organism>
<dbReference type="Proteomes" id="UP001157156">
    <property type="component" value="Unassembled WGS sequence"/>
</dbReference>
<proteinExistence type="predicted"/>
<evidence type="ECO:0000313" key="1">
    <source>
        <dbReference type="EMBL" id="GLT15960.1"/>
    </source>
</evidence>
<keyword evidence="2" id="KW-1185">Reference proteome</keyword>
<sequence>MLNVAHEDSNLNAILCLNCMENVALKKVIDLHSAKEMEEERNCTAKRDFVFRVIC</sequence>
<comment type="caution">
    <text evidence="1">The sequence shown here is derived from an EMBL/GenBank/DDBJ whole genome shotgun (WGS) entry which is preliminary data.</text>
</comment>
<evidence type="ECO:0000313" key="2">
    <source>
        <dbReference type="Proteomes" id="UP001157156"/>
    </source>
</evidence>
<reference evidence="2" key="1">
    <citation type="journal article" date="2019" name="Int. J. Syst. Evol. Microbiol.">
        <title>The Global Catalogue of Microorganisms (GCM) 10K type strain sequencing project: providing services to taxonomists for standard genome sequencing and annotation.</title>
        <authorList>
            <consortium name="The Broad Institute Genomics Platform"/>
            <consortium name="The Broad Institute Genome Sequencing Center for Infectious Disease"/>
            <person name="Wu L."/>
            <person name="Ma J."/>
        </authorList>
    </citation>
    <scope>NUCLEOTIDE SEQUENCE [LARGE SCALE GENOMIC DNA]</scope>
    <source>
        <strain evidence="2">NBRC 111146</strain>
    </source>
</reference>
<gene>
    <name evidence="1" type="ORF">GCM10007931_29350</name>
</gene>
<dbReference type="EMBL" id="BSPV01000009">
    <property type="protein sequence ID" value="GLT15960.1"/>
    <property type="molecule type" value="Genomic_DNA"/>
</dbReference>
<accession>A0ABQ6ETM2</accession>
<name>A0ABQ6ETM2_9VIBR</name>
<protein>
    <submittedName>
        <fullName evidence="1">Uncharacterized protein</fullName>
    </submittedName>
</protein>